<dbReference type="InterPro" id="IPR006860">
    <property type="entry name" value="FecR"/>
</dbReference>
<feature type="transmembrane region" description="Helical" evidence="1">
    <location>
        <begin position="84"/>
        <end position="104"/>
    </location>
</feature>
<dbReference type="EMBL" id="SWDX01000011">
    <property type="protein sequence ID" value="TKC56919.1"/>
    <property type="molecule type" value="Genomic_DNA"/>
</dbReference>
<dbReference type="Pfam" id="PF16344">
    <property type="entry name" value="FecR_C"/>
    <property type="match status" value="1"/>
</dbReference>
<dbReference type="GO" id="GO:0016989">
    <property type="term" value="F:sigma factor antagonist activity"/>
    <property type="evidence" value="ECO:0007669"/>
    <property type="project" value="TreeGrafter"/>
</dbReference>
<dbReference type="InterPro" id="IPR032508">
    <property type="entry name" value="FecR_C"/>
</dbReference>
<dbReference type="PANTHER" id="PTHR30273">
    <property type="entry name" value="PERIPLASMIC SIGNAL SENSOR AND SIGMA FACTOR ACTIVATOR FECR-RELATED"/>
    <property type="match status" value="1"/>
</dbReference>
<organism evidence="4 5">
    <name type="scientific">Pedobacter hiemivivus</name>
    <dbReference type="NCBI Taxonomy" id="2530454"/>
    <lineage>
        <taxon>Bacteria</taxon>
        <taxon>Pseudomonadati</taxon>
        <taxon>Bacteroidota</taxon>
        <taxon>Sphingobacteriia</taxon>
        <taxon>Sphingobacteriales</taxon>
        <taxon>Sphingobacteriaceae</taxon>
        <taxon>Pedobacter</taxon>
    </lineage>
</organism>
<dbReference type="AlphaFoldDB" id="A0A4U1G290"/>
<feature type="domain" description="FecR protein" evidence="2">
    <location>
        <begin position="131"/>
        <end position="217"/>
    </location>
</feature>
<evidence type="ECO:0000256" key="1">
    <source>
        <dbReference type="SAM" id="Phobius"/>
    </source>
</evidence>
<feature type="domain" description="Protein FecR C-terminal" evidence="3">
    <location>
        <begin position="261"/>
        <end position="329"/>
    </location>
</feature>
<comment type="caution">
    <text evidence="4">The sequence shown here is derived from an EMBL/GenBank/DDBJ whole genome shotgun (WGS) entry which is preliminary data.</text>
</comment>
<evidence type="ECO:0000259" key="3">
    <source>
        <dbReference type="Pfam" id="PF16344"/>
    </source>
</evidence>
<protein>
    <submittedName>
        <fullName evidence="4">DUF4974 domain-containing protein</fullName>
    </submittedName>
</protein>
<dbReference type="InterPro" id="IPR012373">
    <property type="entry name" value="Ferrdict_sens_TM"/>
</dbReference>
<dbReference type="RefSeq" id="WP_136881833.1">
    <property type="nucleotide sequence ID" value="NZ_SWDX01000011.1"/>
</dbReference>
<dbReference type="PIRSF" id="PIRSF018266">
    <property type="entry name" value="FecR"/>
    <property type="match status" value="1"/>
</dbReference>
<proteinExistence type="predicted"/>
<keyword evidence="1" id="KW-1133">Transmembrane helix</keyword>
<dbReference type="PANTHER" id="PTHR30273:SF2">
    <property type="entry name" value="PROTEIN FECR"/>
    <property type="match status" value="1"/>
</dbReference>
<evidence type="ECO:0000313" key="4">
    <source>
        <dbReference type="EMBL" id="TKC56919.1"/>
    </source>
</evidence>
<dbReference type="Proteomes" id="UP000309594">
    <property type="component" value="Unassembled WGS sequence"/>
</dbReference>
<dbReference type="Gene3D" id="2.60.120.1440">
    <property type="match status" value="1"/>
</dbReference>
<gene>
    <name evidence="4" type="ORF">FBD94_22230</name>
</gene>
<reference evidence="4 5" key="1">
    <citation type="submission" date="2019-04" db="EMBL/GenBank/DDBJ databases">
        <title>Pedobacter sp. RP-1-16 sp. nov., isolated from Arctic soil.</title>
        <authorList>
            <person name="Dahal R.H."/>
            <person name="Kim D.-U."/>
        </authorList>
    </citation>
    <scope>NUCLEOTIDE SEQUENCE [LARGE SCALE GENOMIC DNA]</scope>
    <source>
        <strain evidence="4 5">RP-1-16</strain>
    </source>
</reference>
<dbReference type="Gene3D" id="3.55.50.30">
    <property type="match status" value="1"/>
</dbReference>
<accession>A0A4U1G290</accession>
<evidence type="ECO:0000259" key="2">
    <source>
        <dbReference type="Pfam" id="PF04773"/>
    </source>
</evidence>
<evidence type="ECO:0000313" key="5">
    <source>
        <dbReference type="Proteomes" id="UP000309594"/>
    </source>
</evidence>
<keyword evidence="1" id="KW-0472">Membrane</keyword>
<name>A0A4U1G290_9SPHI</name>
<dbReference type="Pfam" id="PF04773">
    <property type="entry name" value="FecR"/>
    <property type="match status" value="1"/>
</dbReference>
<keyword evidence="1" id="KW-0812">Transmembrane</keyword>
<sequence length="334" mass="37316">MENQVKELFINFILNRCSLAEIKQVEAFVKAGGYEEEWRQALEATEQEFANSAHPNLNIDEAKLFEKINQAIEDKLPVKKHWNWTWIAAAAVLVLVASIGVLQLRSGVEQRDLAGIKKTSQAPKKNEAHKWVKLPDGSSVQLNQGSYLEYADTFEGKALREVRLIGEAYFDIKHDARHPFVIHTGKIKTTVLGTAFNISAYDANNAVTVTVTRGKVKVENGKKMLAVLTPDQQLAWNTKLPDPVKMKVNAAEVVEWKKHDLIMDDITLGEAAEMIAERYGVKIQFNNEKVKSCRFTAAFLNRNDITQVLSVVEDITGATLTLKNNLVTIDGPGC</sequence>